<keyword evidence="1" id="KW-0812">Transmembrane</keyword>
<feature type="domain" description="CAAX prenyl protease 2/Lysostaphin resistance protein A-like" evidence="2">
    <location>
        <begin position="153"/>
        <end position="240"/>
    </location>
</feature>
<comment type="caution">
    <text evidence="3">The sequence shown here is derived from an EMBL/GenBank/DDBJ whole genome shotgun (WGS) entry which is preliminary data.</text>
</comment>
<organism evidence="3 4">
    <name type="scientific">Nocardioides koreensis</name>
    <dbReference type="NCBI Taxonomy" id="433651"/>
    <lineage>
        <taxon>Bacteria</taxon>
        <taxon>Bacillati</taxon>
        <taxon>Actinomycetota</taxon>
        <taxon>Actinomycetes</taxon>
        <taxon>Propionibacteriales</taxon>
        <taxon>Nocardioidaceae</taxon>
        <taxon>Nocardioides</taxon>
    </lineage>
</organism>
<name>A0ABN2Z1E5_9ACTN</name>
<keyword evidence="4" id="KW-1185">Reference proteome</keyword>
<dbReference type="Pfam" id="PF02517">
    <property type="entry name" value="Rce1-like"/>
    <property type="match status" value="1"/>
</dbReference>
<sequence length="253" mass="28271">MSVDRHQAVRQYSLVQILGVWAAAAVPMGVLAWIVTPWLEDQLGGDEPLAEALLICLTAGLIWQFVLVLILLRRELGGLEWSRVRDALWLRPPQDPKTGRVGGKVWWWALLFVVLVAVWQLGTGGLVPGPSVRNLGDFLGSDRGEAFFSGAWGWFAVVVVFVIFNTVLGEELLFRGLLLPRMQAVFGKRDWVANGLLFTLYHLHQPWSMPTTLVEGIFLEAHPSRRFQSAWMGIIVHSVQSVFVVIVVLTLVL</sequence>
<dbReference type="EMBL" id="BAAAQR010000001">
    <property type="protein sequence ID" value="GAA2135307.1"/>
    <property type="molecule type" value="Genomic_DNA"/>
</dbReference>
<reference evidence="3 4" key="1">
    <citation type="journal article" date="2019" name="Int. J. Syst. Evol. Microbiol.">
        <title>The Global Catalogue of Microorganisms (GCM) 10K type strain sequencing project: providing services to taxonomists for standard genome sequencing and annotation.</title>
        <authorList>
            <consortium name="The Broad Institute Genomics Platform"/>
            <consortium name="The Broad Institute Genome Sequencing Center for Infectious Disease"/>
            <person name="Wu L."/>
            <person name="Ma J."/>
        </authorList>
    </citation>
    <scope>NUCLEOTIDE SEQUENCE [LARGE SCALE GENOMIC DNA]</scope>
    <source>
        <strain evidence="3 4">JCM 16022</strain>
    </source>
</reference>
<feature type="transmembrane region" description="Helical" evidence="1">
    <location>
        <begin position="48"/>
        <end position="72"/>
    </location>
</feature>
<keyword evidence="1" id="KW-0472">Membrane</keyword>
<accession>A0ABN2Z1E5</accession>
<gene>
    <name evidence="3" type="ORF">GCM10009844_00420</name>
</gene>
<protein>
    <recommendedName>
        <fullName evidence="2">CAAX prenyl protease 2/Lysostaphin resistance protein A-like domain-containing protein</fullName>
    </recommendedName>
</protein>
<proteinExistence type="predicted"/>
<feature type="transmembrane region" description="Helical" evidence="1">
    <location>
        <begin position="105"/>
        <end position="127"/>
    </location>
</feature>
<evidence type="ECO:0000313" key="4">
    <source>
        <dbReference type="Proteomes" id="UP001501771"/>
    </source>
</evidence>
<feature type="transmembrane region" description="Helical" evidence="1">
    <location>
        <begin position="12"/>
        <end position="36"/>
    </location>
</feature>
<evidence type="ECO:0000256" key="1">
    <source>
        <dbReference type="SAM" id="Phobius"/>
    </source>
</evidence>
<dbReference type="Proteomes" id="UP001501771">
    <property type="component" value="Unassembled WGS sequence"/>
</dbReference>
<keyword evidence="1" id="KW-1133">Transmembrane helix</keyword>
<evidence type="ECO:0000259" key="2">
    <source>
        <dbReference type="Pfam" id="PF02517"/>
    </source>
</evidence>
<feature type="transmembrane region" description="Helical" evidence="1">
    <location>
        <begin position="147"/>
        <end position="168"/>
    </location>
</feature>
<feature type="transmembrane region" description="Helical" evidence="1">
    <location>
        <begin position="230"/>
        <end position="252"/>
    </location>
</feature>
<evidence type="ECO:0000313" key="3">
    <source>
        <dbReference type="EMBL" id="GAA2135307.1"/>
    </source>
</evidence>
<dbReference type="InterPro" id="IPR003675">
    <property type="entry name" value="Rce1/LyrA-like_dom"/>
</dbReference>